<evidence type="ECO:0000259" key="8">
    <source>
        <dbReference type="Pfam" id="PF00962"/>
    </source>
</evidence>
<proteinExistence type="inferred from homology"/>
<dbReference type="InterPro" id="IPR006330">
    <property type="entry name" value="Ado/ade_deaminase"/>
</dbReference>
<keyword evidence="7" id="KW-0732">Signal</keyword>
<dbReference type="GO" id="GO:0004000">
    <property type="term" value="F:adenosine deaminase activity"/>
    <property type="evidence" value="ECO:0007669"/>
    <property type="project" value="TreeGrafter"/>
</dbReference>
<name>A0A841K8H4_9BACT</name>
<evidence type="ECO:0000313" key="10">
    <source>
        <dbReference type="Proteomes" id="UP000538666"/>
    </source>
</evidence>
<feature type="domain" description="Adenosine deaminase" evidence="8">
    <location>
        <begin position="275"/>
        <end position="484"/>
    </location>
</feature>
<dbReference type="EC" id="3.5.4.4" evidence="3"/>
<dbReference type="GO" id="GO:0046103">
    <property type="term" value="P:inosine biosynthetic process"/>
    <property type="evidence" value="ECO:0007669"/>
    <property type="project" value="TreeGrafter"/>
</dbReference>
<keyword evidence="4" id="KW-0479">Metal-binding</keyword>
<feature type="chain" id="PRO_5032808619" description="adenosine deaminase" evidence="7">
    <location>
        <begin position="27"/>
        <end position="544"/>
    </location>
</feature>
<comment type="caution">
    <text evidence="9">The sequence shown here is derived from an EMBL/GenBank/DDBJ whole genome shotgun (WGS) entry which is preliminary data.</text>
</comment>
<dbReference type="GO" id="GO:0006154">
    <property type="term" value="P:adenosine catabolic process"/>
    <property type="evidence" value="ECO:0007669"/>
    <property type="project" value="TreeGrafter"/>
</dbReference>
<dbReference type="PANTHER" id="PTHR11409:SF43">
    <property type="entry name" value="ADENOSINE DEAMINASE"/>
    <property type="match status" value="1"/>
</dbReference>
<dbReference type="Proteomes" id="UP000538666">
    <property type="component" value="Unassembled WGS sequence"/>
</dbReference>
<evidence type="ECO:0000256" key="4">
    <source>
        <dbReference type="ARBA" id="ARBA00022723"/>
    </source>
</evidence>
<dbReference type="InterPro" id="IPR032466">
    <property type="entry name" value="Metal_Hydrolase"/>
</dbReference>
<evidence type="ECO:0000256" key="2">
    <source>
        <dbReference type="ARBA" id="ARBA00006676"/>
    </source>
</evidence>
<keyword evidence="10" id="KW-1185">Reference proteome</keyword>
<keyword evidence="6" id="KW-0862">Zinc</keyword>
<protein>
    <recommendedName>
        <fullName evidence="3">adenosine deaminase</fullName>
        <ecNumber evidence="3">3.5.4.4</ecNumber>
    </recommendedName>
</protein>
<evidence type="ECO:0000256" key="6">
    <source>
        <dbReference type="ARBA" id="ARBA00022833"/>
    </source>
</evidence>
<organism evidence="9 10">
    <name type="scientific">Silvibacterium bohemicum</name>
    <dbReference type="NCBI Taxonomy" id="1577686"/>
    <lineage>
        <taxon>Bacteria</taxon>
        <taxon>Pseudomonadati</taxon>
        <taxon>Acidobacteriota</taxon>
        <taxon>Terriglobia</taxon>
        <taxon>Terriglobales</taxon>
        <taxon>Acidobacteriaceae</taxon>
        <taxon>Silvibacterium</taxon>
    </lineage>
</organism>
<dbReference type="Gene3D" id="3.20.20.140">
    <property type="entry name" value="Metal-dependent hydrolases"/>
    <property type="match status" value="1"/>
</dbReference>
<evidence type="ECO:0000256" key="3">
    <source>
        <dbReference type="ARBA" id="ARBA00012784"/>
    </source>
</evidence>
<sequence>MLAAKLQIRGLCATALLFGAASLPFAFPLSASAGVKAAAPAVKSAEPTEARASQAFEEARKQGPLTLRAFLYRMPKGADLHNHLSGAIYAETWIRDAGEDHLCVDTKTLSFVAPENAKSRNEENSKHFEPVCKEGQVDAATVPQNQHLYDALIDAFSMRTFVPRTADSGHDHFFDTFGEFGGTRKSHMGEWLDEVATRAAAQNEQYLELMHTPDFKEAAALAAKIGYNSDFAQYRQQLVDGGIRSSISAASAELDTAEADRRVREHCGQLDEQPACKVKIRYVYQILRALPPEVVFAQIVLGFESIAADPRFVGLNLVQPEDAYVAMRDYSLHMRMLDAVHGSYPGSHISLHAGELAPGMVPPDGLTFHIRLAVEQGEAERIGHGVDIMYEDHPYDLLKEMAAKHVMVEVNLTSNDVILNIKGEDHPFEIYRRYGVPVALSTDDEGVSRIDLTHEYVRAAVTYPLSYRDFKKMVRTSLEHSFLHGASLWQQAVPETLDKPVEACAGQLGKETPAGACAELISQSEKAQQQWELEHRFHTFEASF</sequence>
<dbReference type="GO" id="GO:0005829">
    <property type="term" value="C:cytosol"/>
    <property type="evidence" value="ECO:0007669"/>
    <property type="project" value="TreeGrafter"/>
</dbReference>
<dbReference type="PANTHER" id="PTHR11409">
    <property type="entry name" value="ADENOSINE DEAMINASE"/>
    <property type="match status" value="1"/>
</dbReference>
<dbReference type="GO" id="GO:0043103">
    <property type="term" value="P:hypoxanthine salvage"/>
    <property type="evidence" value="ECO:0007669"/>
    <property type="project" value="TreeGrafter"/>
</dbReference>
<evidence type="ECO:0000256" key="5">
    <source>
        <dbReference type="ARBA" id="ARBA00022801"/>
    </source>
</evidence>
<dbReference type="SUPFAM" id="SSF51556">
    <property type="entry name" value="Metallo-dependent hydrolases"/>
    <property type="match status" value="1"/>
</dbReference>
<evidence type="ECO:0000256" key="7">
    <source>
        <dbReference type="SAM" id="SignalP"/>
    </source>
</evidence>
<dbReference type="AlphaFoldDB" id="A0A841K8H4"/>
<gene>
    <name evidence="9" type="ORF">HNQ77_004849</name>
</gene>
<keyword evidence="5 9" id="KW-0378">Hydrolase</keyword>
<dbReference type="Pfam" id="PF00962">
    <property type="entry name" value="A_deaminase"/>
    <property type="match status" value="1"/>
</dbReference>
<reference evidence="9 10" key="1">
    <citation type="submission" date="2020-08" db="EMBL/GenBank/DDBJ databases">
        <title>Genomic Encyclopedia of Type Strains, Phase IV (KMG-IV): sequencing the most valuable type-strain genomes for metagenomic binning, comparative biology and taxonomic classification.</title>
        <authorList>
            <person name="Goeker M."/>
        </authorList>
    </citation>
    <scope>NUCLEOTIDE SEQUENCE [LARGE SCALE GENOMIC DNA]</scope>
    <source>
        <strain evidence="9 10">DSM 103733</strain>
    </source>
</reference>
<dbReference type="InterPro" id="IPR001365">
    <property type="entry name" value="A_deaminase_dom"/>
</dbReference>
<evidence type="ECO:0000256" key="1">
    <source>
        <dbReference type="ARBA" id="ARBA00001947"/>
    </source>
</evidence>
<dbReference type="RefSeq" id="WP_082125779.1">
    <property type="nucleotide sequence ID" value="NZ_JACHEK010000011.1"/>
</dbReference>
<dbReference type="GO" id="GO:0046872">
    <property type="term" value="F:metal ion binding"/>
    <property type="evidence" value="ECO:0007669"/>
    <property type="project" value="UniProtKB-KW"/>
</dbReference>
<comment type="similarity">
    <text evidence="2">Belongs to the metallo-dependent hydrolases superfamily. Adenosine and AMP deaminases family.</text>
</comment>
<evidence type="ECO:0000313" key="9">
    <source>
        <dbReference type="EMBL" id="MBB6146868.1"/>
    </source>
</evidence>
<feature type="signal peptide" evidence="7">
    <location>
        <begin position="1"/>
        <end position="26"/>
    </location>
</feature>
<accession>A0A841K8H4</accession>
<dbReference type="EMBL" id="JACHEK010000011">
    <property type="protein sequence ID" value="MBB6146868.1"/>
    <property type="molecule type" value="Genomic_DNA"/>
</dbReference>
<comment type="cofactor">
    <cofactor evidence="1">
        <name>Zn(2+)</name>
        <dbReference type="ChEBI" id="CHEBI:29105"/>
    </cofactor>
</comment>